<dbReference type="Gene3D" id="1.10.150.240">
    <property type="entry name" value="Putative phosphatase, domain 2"/>
    <property type="match status" value="1"/>
</dbReference>
<dbReference type="SFLD" id="SFLDG01129">
    <property type="entry name" value="C1.5:_HAD__Beta-PGM__Phosphata"/>
    <property type="match status" value="1"/>
</dbReference>
<accession>A0A1X0D602</accession>
<sequence>MGVVAVVFDMGGVLTIDPFEACRNYAGELGLPAETFVEQLRGPVFAEVETGARSVRDFLKFACRDVAERFDVPVDIRRLADCLAAGQQVRPEMVDLVVELTDRRVPVGLLTNNAREARSWWNSGVLPIDRFTAVVDSSQVGLRKPDPRIYAVTAERMGRRPDELLYFDDMADNVAGAGAAGLIAELFTDPDHCRRLCTWHGLLAAALPPPGSAAGWEMK</sequence>
<dbReference type="SFLD" id="SFLDS00003">
    <property type="entry name" value="Haloacid_Dehalogenase"/>
    <property type="match status" value="1"/>
</dbReference>
<reference evidence="1 2" key="1">
    <citation type="submission" date="2017-02" db="EMBL/GenBank/DDBJ databases">
        <title>The new phylogeny of genus Mycobacterium.</title>
        <authorList>
            <person name="Tortoli E."/>
            <person name="Trovato A."/>
            <person name="Cirillo D.M."/>
        </authorList>
    </citation>
    <scope>NUCLEOTIDE SEQUENCE [LARGE SCALE GENOMIC DNA]</scope>
    <source>
        <strain evidence="1 2">FI-09383</strain>
    </source>
</reference>
<dbReference type="InterPro" id="IPR052898">
    <property type="entry name" value="ACAD10-like"/>
</dbReference>
<dbReference type="CDD" id="cd02603">
    <property type="entry name" value="HAD_sEH-N_like"/>
    <property type="match status" value="1"/>
</dbReference>
<evidence type="ECO:0000313" key="2">
    <source>
        <dbReference type="Proteomes" id="UP000192772"/>
    </source>
</evidence>
<dbReference type="PANTHER" id="PTHR47829:SF1">
    <property type="entry name" value="HAD FAMILY PHOSPHATASE"/>
    <property type="match status" value="1"/>
</dbReference>
<dbReference type="Gene3D" id="3.40.50.1000">
    <property type="entry name" value="HAD superfamily/HAD-like"/>
    <property type="match status" value="1"/>
</dbReference>
<dbReference type="InterPro" id="IPR036412">
    <property type="entry name" value="HAD-like_sf"/>
</dbReference>
<dbReference type="OrthoDB" id="148966at2"/>
<dbReference type="RefSeq" id="WP_083042712.1">
    <property type="nucleotide sequence ID" value="NZ_MVHP01000006.1"/>
</dbReference>
<dbReference type="Proteomes" id="UP000192772">
    <property type="component" value="Unassembled WGS sequence"/>
</dbReference>
<dbReference type="NCBIfam" id="TIGR01509">
    <property type="entry name" value="HAD-SF-IA-v3"/>
    <property type="match status" value="1"/>
</dbReference>
<evidence type="ECO:0000313" key="1">
    <source>
        <dbReference type="EMBL" id="ORA67170.1"/>
    </source>
</evidence>
<proteinExistence type="predicted"/>
<comment type="caution">
    <text evidence="1">The sequence shown here is derived from an EMBL/GenBank/DDBJ whole genome shotgun (WGS) entry which is preliminary data.</text>
</comment>
<dbReference type="EMBL" id="MVHP01000006">
    <property type="protein sequence ID" value="ORA67170.1"/>
    <property type="molecule type" value="Genomic_DNA"/>
</dbReference>
<gene>
    <name evidence="1" type="ORF">BST23_07390</name>
</gene>
<organism evidence="1 2">
    <name type="scientific">Mycolicibacterium elephantis</name>
    <dbReference type="NCBI Taxonomy" id="81858"/>
    <lineage>
        <taxon>Bacteria</taxon>
        <taxon>Bacillati</taxon>
        <taxon>Actinomycetota</taxon>
        <taxon>Actinomycetes</taxon>
        <taxon>Mycobacteriales</taxon>
        <taxon>Mycobacteriaceae</taxon>
        <taxon>Mycolicibacterium</taxon>
    </lineage>
</organism>
<dbReference type="Pfam" id="PF00702">
    <property type="entry name" value="Hydrolase"/>
    <property type="match status" value="1"/>
</dbReference>
<dbReference type="PRINTS" id="PR00413">
    <property type="entry name" value="HADHALOGNASE"/>
</dbReference>
<dbReference type="STRING" id="81858.BST23_07390"/>
<dbReference type="InterPro" id="IPR006439">
    <property type="entry name" value="HAD-SF_hydro_IA"/>
</dbReference>
<dbReference type="InterPro" id="IPR023214">
    <property type="entry name" value="HAD_sf"/>
</dbReference>
<dbReference type="AlphaFoldDB" id="A0A1X0D602"/>
<evidence type="ECO:0008006" key="3">
    <source>
        <dbReference type="Google" id="ProtNLM"/>
    </source>
</evidence>
<protein>
    <recommendedName>
        <fullName evidence="3">HAD family hydrolase</fullName>
    </recommendedName>
</protein>
<dbReference type="InterPro" id="IPR023198">
    <property type="entry name" value="PGP-like_dom2"/>
</dbReference>
<name>A0A1X0D602_9MYCO</name>
<dbReference type="PANTHER" id="PTHR47829">
    <property type="entry name" value="HYDROLASE, PUTATIVE (AFU_ORTHOLOGUE AFUA_1G12880)-RELATED"/>
    <property type="match status" value="1"/>
</dbReference>
<dbReference type="SUPFAM" id="SSF56784">
    <property type="entry name" value="HAD-like"/>
    <property type="match status" value="1"/>
</dbReference>